<accession>A0A975BG79</accession>
<keyword evidence="1" id="KW-0378">Hydrolase</keyword>
<feature type="domain" description="Peptidase A2" evidence="2">
    <location>
        <begin position="26"/>
        <end position="65"/>
    </location>
</feature>
<dbReference type="AlphaFoldDB" id="A0A975BG79"/>
<dbReference type="Gene3D" id="2.40.70.10">
    <property type="entry name" value="Acid Proteases"/>
    <property type="match status" value="1"/>
</dbReference>
<dbReference type="GO" id="GO:0006508">
    <property type="term" value="P:proteolysis"/>
    <property type="evidence" value="ECO:0007669"/>
    <property type="project" value="UniProtKB-KW"/>
</dbReference>
<dbReference type="RefSeq" id="WP_207681085.1">
    <property type="nucleotide sequence ID" value="NZ_CP061800.1"/>
</dbReference>
<protein>
    <submittedName>
        <fullName evidence="3">Aspartyl protease domain-containing protein</fullName>
    </submittedName>
</protein>
<dbReference type="InterPro" id="IPR001995">
    <property type="entry name" value="Peptidase_A2_cat"/>
</dbReference>
<evidence type="ECO:0000313" key="3">
    <source>
        <dbReference type="EMBL" id="QTA84723.1"/>
    </source>
</evidence>
<evidence type="ECO:0000259" key="2">
    <source>
        <dbReference type="PROSITE" id="PS50175"/>
    </source>
</evidence>
<keyword evidence="4" id="KW-1185">Reference proteome</keyword>
<dbReference type="InterPro" id="IPR021109">
    <property type="entry name" value="Peptidase_aspartic_dom_sf"/>
</dbReference>
<keyword evidence="3" id="KW-0645">Protease</keyword>
<name>A0A975BG79_9BACT</name>
<dbReference type="SUPFAM" id="SSF50630">
    <property type="entry name" value="Acid proteases"/>
    <property type="match status" value="1"/>
</dbReference>
<dbReference type="Pfam" id="PF13650">
    <property type="entry name" value="Asp_protease_2"/>
    <property type="match status" value="1"/>
</dbReference>
<dbReference type="CDD" id="cd05483">
    <property type="entry name" value="retropepsin_like_bacteria"/>
    <property type="match status" value="1"/>
</dbReference>
<dbReference type="EMBL" id="CP061800">
    <property type="protein sequence ID" value="QTA84723.1"/>
    <property type="molecule type" value="Genomic_DNA"/>
</dbReference>
<reference evidence="3" key="1">
    <citation type="journal article" date="2021" name="Microb. Physiol.">
        <title>Proteogenomic Insights into the Physiology of Marine, Sulfate-Reducing, Filamentous Desulfonema limicola and Desulfonema magnum.</title>
        <authorList>
            <person name="Schnaars V."/>
            <person name="Wohlbrand L."/>
            <person name="Scheve S."/>
            <person name="Hinrichs C."/>
            <person name="Reinhardt R."/>
            <person name="Rabus R."/>
        </authorList>
    </citation>
    <scope>NUCLEOTIDE SEQUENCE</scope>
    <source>
        <strain evidence="3">4be13</strain>
    </source>
</reference>
<dbReference type="InterPro" id="IPR034122">
    <property type="entry name" value="Retropepsin-like_bacterial"/>
</dbReference>
<dbReference type="KEGG" id="dmm:dnm_007230"/>
<sequence>MRLFLKDDLPFTTVTAAYQGKATEISDILVDTGSATTVLSADALHAIRIVPLPEDTLHVIRGVGGSELVFSRRMDYLQVGTQKLSDFETEIGGMDYGFEINGILGMDFLSRAEAVINLRTMTIEFYDGDVTV</sequence>
<evidence type="ECO:0000313" key="4">
    <source>
        <dbReference type="Proteomes" id="UP000663722"/>
    </source>
</evidence>
<dbReference type="PROSITE" id="PS50175">
    <property type="entry name" value="ASP_PROT_RETROV"/>
    <property type="match status" value="1"/>
</dbReference>
<dbReference type="Proteomes" id="UP000663722">
    <property type="component" value="Chromosome"/>
</dbReference>
<gene>
    <name evidence="3" type="ORF">dnm_007230</name>
</gene>
<proteinExistence type="predicted"/>
<dbReference type="GO" id="GO:0004190">
    <property type="term" value="F:aspartic-type endopeptidase activity"/>
    <property type="evidence" value="ECO:0007669"/>
    <property type="project" value="InterPro"/>
</dbReference>
<organism evidence="3 4">
    <name type="scientific">Desulfonema magnum</name>
    <dbReference type="NCBI Taxonomy" id="45655"/>
    <lineage>
        <taxon>Bacteria</taxon>
        <taxon>Pseudomonadati</taxon>
        <taxon>Thermodesulfobacteriota</taxon>
        <taxon>Desulfobacteria</taxon>
        <taxon>Desulfobacterales</taxon>
        <taxon>Desulfococcaceae</taxon>
        <taxon>Desulfonema</taxon>
    </lineage>
</organism>
<evidence type="ECO:0000256" key="1">
    <source>
        <dbReference type="ARBA" id="ARBA00022801"/>
    </source>
</evidence>